<dbReference type="GO" id="GO:0016020">
    <property type="term" value="C:membrane"/>
    <property type="evidence" value="ECO:0007669"/>
    <property type="project" value="UniProtKB-SubCell"/>
</dbReference>
<keyword evidence="4 5" id="KW-0472">Membrane</keyword>
<feature type="transmembrane region" description="Helical" evidence="5">
    <location>
        <begin position="138"/>
        <end position="162"/>
    </location>
</feature>
<keyword evidence="2 5" id="KW-0812">Transmembrane</keyword>
<feature type="transmembrane region" description="Helical" evidence="5">
    <location>
        <begin position="182"/>
        <end position="201"/>
    </location>
</feature>
<reference evidence="6" key="1">
    <citation type="submission" date="2021-01" db="EMBL/GenBank/DDBJ databases">
        <authorList>
            <person name="Corre E."/>
            <person name="Pelletier E."/>
            <person name="Niang G."/>
            <person name="Scheremetjew M."/>
            <person name="Finn R."/>
            <person name="Kale V."/>
            <person name="Holt S."/>
            <person name="Cochrane G."/>
            <person name="Meng A."/>
            <person name="Brown T."/>
            <person name="Cohen L."/>
        </authorList>
    </citation>
    <scope>NUCLEOTIDE SEQUENCE</scope>
    <source>
        <strain evidence="6">CCMP441</strain>
    </source>
</reference>
<feature type="transmembrane region" description="Helical" evidence="5">
    <location>
        <begin position="6"/>
        <end position="26"/>
    </location>
</feature>
<evidence type="ECO:0000256" key="2">
    <source>
        <dbReference type="ARBA" id="ARBA00022692"/>
    </source>
</evidence>
<feature type="transmembrane region" description="Helical" evidence="5">
    <location>
        <begin position="311"/>
        <end position="332"/>
    </location>
</feature>
<dbReference type="PANTHER" id="PTHR30249:SF0">
    <property type="entry name" value="PLASTIDAL GLYCOLATE_GLYCERATE TRANSLOCATOR 1, CHLOROPLASTIC"/>
    <property type="match status" value="1"/>
</dbReference>
<evidence type="ECO:0000256" key="4">
    <source>
        <dbReference type="ARBA" id="ARBA00023136"/>
    </source>
</evidence>
<evidence type="ECO:0000313" key="6">
    <source>
        <dbReference type="EMBL" id="CAD8758885.1"/>
    </source>
</evidence>
<protein>
    <recommendedName>
        <fullName evidence="7">LrgB-like protein</fullName>
    </recommendedName>
</protein>
<feature type="transmembrane region" description="Helical" evidence="5">
    <location>
        <begin position="271"/>
        <end position="299"/>
    </location>
</feature>
<gene>
    <name evidence="6" type="ORF">HAND1043_LOCUS25399</name>
</gene>
<feature type="transmembrane region" description="Helical" evidence="5">
    <location>
        <begin position="424"/>
        <end position="455"/>
    </location>
</feature>
<name>A0A6U4TGY6_HEMAN</name>
<dbReference type="InterPro" id="IPR007300">
    <property type="entry name" value="CidB/LrgB"/>
</dbReference>
<accession>A0A6U4TGY6</accession>
<dbReference type="EMBL" id="HBFK01041877">
    <property type="protein sequence ID" value="CAD8758885.1"/>
    <property type="molecule type" value="Transcribed_RNA"/>
</dbReference>
<keyword evidence="3 5" id="KW-1133">Transmembrane helix</keyword>
<feature type="transmembrane region" description="Helical" evidence="5">
    <location>
        <begin position="382"/>
        <end position="404"/>
    </location>
</feature>
<feature type="transmembrane region" description="Helical" evidence="5">
    <location>
        <begin position="352"/>
        <end position="370"/>
    </location>
</feature>
<evidence type="ECO:0000256" key="1">
    <source>
        <dbReference type="ARBA" id="ARBA00004141"/>
    </source>
</evidence>
<feature type="transmembrane region" description="Helical" evidence="5">
    <location>
        <begin position="213"/>
        <end position="236"/>
    </location>
</feature>
<evidence type="ECO:0000256" key="5">
    <source>
        <dbReference type="SAM" id="Phobius"/>
    </source>
</evidence>
<comment type="subcellular location">
    <subcellularLocation>
        <location evidence="1">Membrane</location>
        <topology evidence="1">Multi-pass membrane protein</topology>
    </subcellularLocation>
</comment>
<evidence type="ECO:0008006" key="7">
    <source>
        <dbReference type="Google" id="ProtNLM"/>
    </source>
</evidence>
<organism evidence="6">
    <name type="scientific">Hemiselmis andersenii</name>
    <name type="common">Cryptophyte alga</name>
    <dbReference type="NCBI Taxonomy" id="464988"/>
    <lineage>
        <taxon>Eukaryota</taxon>
        <taxon>Cryptophyceae</taxon>
        <taxon>Cryptomonadales</taxon>
        <taxon>Hemiselmidaceae</taxon>
        <taxon>Hemiselmis</taxon>
    </lineage>
</organism>
<proteinExistence type="predicted"/>
<dbReference type="PANTHER" id="PTHR30249">
    <property type="entry name" value="PUTATIVE SEROTONIN TRANSPORTER"/>
    <property type="match status" value="1"/>
</dbReference>
<dbReference type="AlphaFoldDB" id="A0A6U4TGY6"/>
<sequence length="527" mass="54915">MGHAHYVFVCIALCLQFTACDGFQALSNVPRTHVHRLPLGIRHRPGVGAPTLMSASDSSAQLPEDEQPVLLKRTSKTKKFSETLFRRSMAETRLPWKDANVRRSGSQLVRAGRATARTLAGILCIMGTERAAFHLSKYYSLGFPSAPLGMVLIFLAMTLLQATSEDLTLSTLVFFGPARDFYKVWVPLFFSAPLVDLPLALNALPGGEVAKILMVITAGTVFTLLSTAAIVSPLLASTQDASKAPNKFPPTASAAQSTVTLTKPTPWRLEFVALGVSAACFAAGLVSPAVVALSVAALQAGKALPQRVRDVLPPIVTGASIVCSCLCLRGWLLGTGWKSALSAYRAPGGPGLLLLSQAPPAVVALGFGLFEQRALLKRRLLPIVGGGVCTTFASLVGTVFFARLAGLPKAVCLGLAPRFITLPIALPIAEALGAASAVTAMSVVLEGIVGANFGFTLLNAFRVKDPVARGISIGASSHALGTAQAYADEPESGPSSAVTFLLCGILASCLVQVPAVRALLLAAAGPV</sequence>
<dbReference type="Pfam" id="PF04172">
    <property type="entry name" value="LrgB"/>
    <property type="match status" value="1"/>
</dbReference>
<evidence type="ECO:0000256" key="3">
    <source>
        <dbReference type="ARBA" id="ARBA00022989"/>
    </source>
</evidence>